<dbReference type="GO" id="GO:0006570">
    <property type="term" value="P:tyrosine metabolic process"/>
    <property type="evidence" value="ECO:0007669"/>
    <property type="project" value="UniProtKB-ARBA"/>
</dbReference>
<dbReference type="Pfam" id="PF00351">
    <property type="entry name" value="Biopterin_H"/>
    <property type="match status" value="1"/>
</dbReference>
<feature type="binding site" evidence="7">
    <location>
        <position position="337"/>
    </location>
    <ligand>
        <name>Fe cation</name>
        <dbReference type="ChEBI" id="CHEBI:24875"/>
    </ligand>
</feature>
<dbReference type="FunFam" id="1.10.800.10:FF:000004">
    <property type="entry name" value="Tyrosine 3-monooxygenase"/>
    <property type="match status" value="1"/>
</dbReference>
<dbReference type="InterPro" id="IPR019773">
    <property type="entry name" value="Tyrosine_3-monooxygenase-like"/>
</dbReference>
<dbReference type="GO" id="GO:0005506">
    <property type="term" value="F:iron ion binding"/>
    <property type="evidence" value="ECO:0007669"/>
    <property type="project" value="InterPro"/>
</dbReference>
<reference evidence="11" key="1">
    <citation type="journal article" date="2013" name="Genetics">
        <title>The draft genome and transcriptome of Panagrellus redivivus are shaped by the harsh demands of a free-living lifestyle.</title>
        <authorList>
            <person name="Srinivasan J."/>
            <person name="Dillman A.R."/>
            <person name="Macchietto M.G."/>
            <person name="Heikkinen L."/>
            <person name="Lakso M."/>
            <person name="Fracchia K.M."/>
            <person name="Antoshechkin I."/>
            <person name="Mortazavi A."/>
            <person name="Wong G."/>
            <person name="Sternberg P.W."/>
        </authorList>
    </citation>
    <scope>NUCLEOTIDE SEQUENCE [LARGE SCALE GENOMIC DNA]</scope>
    <source>
        <strain evidence="11">MT8872</strain>
    </source>
</reference>
<keyword evidence="11" id="KW-1185">Reference proteome</keyword>
<keyword evidence="3 7" id="KW-0479">Metal-binding</keyword>
<feature type="binding site" evidence="8">
    <location>
        <position position="295"/>
    </location>
    <ligand>
        <name>L-tryptophan</name>
        <dbReference type="ChEBI" id="CHEBI:57912"/>
    </ligand>
</feature>
<evidence type="ECO:0000256" key="2">
    <source>
        <dbReference type="ARBA" id="ARBA00009712"/>
    </source>
</evidence>
<evidence type="ECO:0000313" key="12">
    <source>
        <dbReference type="WBParaSite" id="Pan_g1688.t1"/>
    </source>
</evidence>
<keyword evidence="4" id="KW-0560">Oxidoreductase</keyword>
<dbReference type="InterPro" id="IPR036951">
    <property type="entry name" value="ArAA_hydroxylase_sf"/>
</dbReference>
<feature type="domain" description="Biopterin-dependent aromatic amino acid hydroxylase family profile" evidence="10">
    <location>
        <begin position="153"/>
        <end position="523"/>
    </location>
</feature>
<keyword evidence="5 7" id="KW-0408">Iron</keyword>
<comment type="similarity">
    <text evidence="2">Belongs to the biopterin-dependent aromatic amino acid hydroxylase family.</text>
</comment>
<feature type="binding site" evidence="7">
    <location>
        <position position="332"/>
    </location>
    <ligand>
        <name>Fe cation</name>
        <dbReference type="ChEBI" id="CHEBI:24875"/>
    </ligand>
</feature>
<dbReference type="InterPro" id="IPR036329">
    <property type="entry name" value="Aro-AA_hydroxylase_C_sf"/>
</dbReference>
<feature type="binding site" evidence="7">
    <location>
        <position position="377"/>
    </location>
    <ligand>
        <name>Fe cation</name>
        <dbReference type="ChEBI" id="CHEBI:24875"/>
    </ligand>
</feature>
<dbReference type="PRINTS" id="PR00372">
    <property type="entry name" value="FYWHYDRXLASE"/>
</dbReference>
<dbReference type="AlphaFoldDB" id="A0A7E4V728"/>
<dbReference type="GO" id="GO:0046189">
    <property type="term" value="P:phenol-containing compound biosynthetic process"/>
    <property type="evidence" value="ECO:0007669"/>
    <property type="project" value="UniProtKB-ARBA"/>
</dbReference>
<accession>A0A7E4V728</accession>
<dbReference type="WBParaSite" id="Pan_g1688.t1">
    <property type="protein sequence ID" value="Pan_g1688.t1"/>
    <property type="gene ID" value="Pan_g1688"/>
</dbReference>
<dbReference type="PROSITE" id="PS51410">
    <property type="entry name" value="BH4_AAA_HYDROXYL_2"/>
    <property type="match status" value="1"/>
</dbReference>
<dbReference type="InterPro" id="IPR019774">
    <property type="entry name" value="Aromatic-AA_hydroxylase_C"/>
</dbReference>
<evidence type="ECO:0000256" key="9">
    <source>
        <dbReference type="PIRSR" id="PIRSR601273-2"/>
    </source>
</evidence>
<evidence type="ECO:0000256" key="3">
    <source>
        <dbReference type="ARBA" id="ARBA00022723"/>
    </source>
</evidence>
<evidence type="ECO:0000256" key="4">
    <source>
        <dbReference type="ARBA" id="ARBA00023002"/>
    </source>
</evidence>
<protein>
    <submittedName>
        <fullName evidence="12">BH4_AAA_HYDROXYL_2 domain-containing protein</fullName>
    </submittedName>
</protein>
<reference evidence="12" key="2">
    <citation type="submission" date="2020-10" db="UniProtKB">
        <authorList>
            <consortium name="WormBaseParasite"/>
        </authorList>
    </citation>
    <scope>IDENTIFICATION</scope>
</reference>
<dbReference type="GO" id="GO:0004510">
    <property type="term" value="F:tryptophan 5-monooxygenase activity"/>
    <property type="evidence" value="ECO:0007669"/>
    <property type="project" value="TreeGrafter"/>
</dbReference>
<dbReference type="GO" id="GO:0043005">
    <property type="term" value="C:neuron projection"/>
    <property type="evidence" value="ECO:0007669"/>
    <property type="project" value="TreeGrafter"/>
</dbReference>
<organism evidence="11 12">
    <name type="scientific">Panagrellus redivivus</name>
    <name type="common">Microworm</name>
    <dbReference type="NCBI Taxonomy" id="6233"/>
    <lineage>
        <taxon>Eukaryota</taxon>
        <taxon>Metazoa</taxon>
        <taxon>Ecdysozoa</taxon>
        <taxon>Nematoda</taxon>
        <taxon>Chromadorea</taxon>
        <taxon>Rhabditida</taxon>
        <taxon>Tylenchina</taxon>
        <taxon>Panagrolaimomorpha</taxon>
        <taxon>Panagrolaimoidea</taxon>
        <taxon>Panagrolaimidae</taxon>
        <taxon>Panagrellus</taxon>
    </lineage>
</organism>
<proteinExistence type="inferred from homology"/>
<dbReference type="Gene3D" id="1.10.800.10">
    <property type="entry name" value="Aromatic amino acid hydroxylase"/>
    <property type="match status" value="1"/>
</dbReference>
<dbReference type="PROSITE" id="PS00367">
    <property type="entry name" value="BH4_AAA_HYDROXYL_1"/>
    <property type="match status" value="1"/>
</dbReference>
<evidence type="ECO:0000256" key="1">
    <source>
        <dbReference type="ARBA" id="ARBA00001954"/>
    </source>
</evidence>
<evidence type="ECO:0000256" key="7">
    <source>
        <dbReference type="PIRSR" id="PIRSR000336-1"/>
    </source>
</evidence>
<dbReference type="PANTHER" id="PTHR11473">
    <property type="entry name" value="AROMATIC AMINO ACID HYDROXYLASE"/>
    <property type="match status" value="1"/>
</dbReference>
<name>A0A7E4V728_PANRE</name>
<evidence type="ECO:0000256" key="5">
    <source>
        <dbReference type="ARBA" id="ARBA00023004"/>
    </source>
</evidence>
<keyword evidence="6" id="KW-0503">Monooxygenase</keyword>
<dbReference type="InterPro" id="IPR001273">
    <property type="entry name" value="ArAA_hydroxylase"/>
</dbReference>
<dbReference type="InterPro" id="IPR018301">
    <property type="entry name" value="ArAA_hydroxylase_Fe/CU_BS"/>
</dbReference>
<sequence>MAALKFLYYNQRQPAQRTLSNRSEMPTEEVKRRFRRSGSVGMPFFPEDDMRSIKSALTIDEDDEDGQKTVTIIVKTSNAACGLQQVMKALPDNVRIKHVESRDPKSKSPNEIEVFLELAIDGDESEVIEDITRAGFEVTELSRTFTPRGAVDTIDPGSTDALSGAVWFPKCIYDLDICSKRVIMYGSGLDADHPGFKDEEYRKRRMMFADVALNYRQGDPIPKIDYTERERATWKVIYRKLRELHKKHACKEFLDNFGLLEQHCGYAEDNIPQLEDISNFLKKKTGFRLRPVAGYLSARDFLAGLAFRVFNCTQYVRHHADPFYTPEPDTVHELMGHMALFADPDFAQFSQEIGLASLGACEEDLKKLATLYFFSIEFGLCSVCEPAPTPNGQVSTNGGTAITTGKTVKKYKVYGAGLLSSAGELQFAVSDKAEIIRFDPDRVIQQECLITTFQEAYFFTRNFDEAQQKLRTFTNGMNRPFVVRYNPYTESVEVLNNKRSLMLAVNSLRSDINLVTSALHQIL</sequence>
<feature type="binding site" evidence="8">
    <location>
        <position position="317"/>
    </location>
    <ligand>
        <name>L-tryptophan</name>
        <dbReference type="ChEBI" id="CHEBI:57912"/>
    </ligand>
</feature>
<evidence type="ECO:0000313" key="11">
    <source>
        <dbReference type="Proteomes" id="UP000492821"/>
    </source>
</evidence>
<feature type="binding site" evidence="8">
    <location>
        <position position="450"/>
    </location>
    <ligand>
        <name>L-tryptophan</name>
        <dbReference type="ChEBI" id="CHEBI:57912"/>
    </ligand>
</feature>
<evidence type="ECO:0000259" key="10">
    <source>
        <dbReference type="PROSITE" id="PS51410"/>
    </source>
</evidence>
<feature type="binding site" evidence="8">
    <location>
        <position position="325"/>
    </location>
    <ligand>
        <name>L-tryptophan</name>
        <dbReference type="ChEBI" id="CHEBI:57912"/>
    </ligand>
</feature>
<comment type="cofactor">
    <cofactor evidence="1 9">
        <name>Fe(2+)</name>
        <dbReference type="ChEBI" id="CHEBI:29033"/>
    </cofactor>
</comment>
<dbReference type="Proteomes" id="UP000492821">
    <property type="component" value="Unassembled WGS sequence"/>
</dbReference>
<dbReference type="PIRSF" id="PIRSF000336">
    <property type="entry name" value="TH"/>
    <property type="match status" value="1"/>
</dbReference>
<evidence type="ECO:0000256" key="8">
    <source>
        <dbReference type="PIRSR" id="PIRSR601273-1"/>
    </source>
</evidence>
<dbReference type="GO" id="GO:0006576">
    <property type="term" value="P:biogenic amine metabolic process"/>
    <property type="evidence" value="ECO:0007669"/>
    <property type="project" value="UniProtKB-ARBA"/>
</dbReference>
<dbReference type="PANTHER" id="PTHR11473:SF16">
    <property type="entry name" value="TRYPTOPHAN 5-HYDROXYLASE 2"/>
    <property type="match status" value="1"/>
</dbReference>
<dbReference type="SUPFAM" id="SSF56534">
    <property type="entry name" value="Aromatic aminoacid monoxygenases, catalytic and oligomerization domains"/>
    <property type="match status" value="1"/>
</dbReference>
<feature type="binding site" evidence="8">
    <location>
        <position position="420"/>
    </location>
    <ligand>
        <name>L-tryptophan</name>
        <dbReference type="ChEBI" id="CHEBI:57912"/>
    </ligand>
</feature>
<evidence type="ECO:0000256" key="6">
    <source>
        <dbReference type="ARBA" id="ARBA00023033"/>
    </source>
</evidence>